<dbReference type="EMBL" id="JADPVI010000001">
    <property type="protein sequence ID" value="MBF8456115.1"/>
    <property type="molecule type" value="Genomic_DNA"/>
</dbReference>
<dbReference type="InterPro" id="IPR037401">
    <property type="entry name" value="SnoaL-like"/>
</dbReference>
<dbReference type="SUPFAM" id="SSF54427">
    <property type="entry name" value="NTF2-like"/>
    <property type="match status" value="1"/>
</dbReference>
<keyword evidence="4" id="KW-1185">Reference proteome</keyword>
<dbReference type="InterPro" id="IPR032710">
    <property type="entry name" value="NTF2-like_dom_sf"/>
</dbReference>
<evidence type="ECO:0000313" key="4">
    <source>
        <dbReference type="Proteomes" id="UP000660070"/>
    </source>
</evidence>
<feature type="chain" id="PRO_5046350901" evidence="1">
    <location>
        <begin position="20"/>
        <end position="159"/>
    </location>
</feature>
<organism evidence="3 4">
    <name type="scientific">Kaistella gelatinilytica</name>
    <dbReference type="NCBI Taxonomy" id="2787636"/>
    <lineage>
        <taxon>Bacteria</taxon>
        <taxon>Pseudomonadati</taxon>
        <taxon>Bacteroidota</taxon>
        <taxon>Flavobacteriia</taxon>
        <taxon>Flavobacteriales</taxon>
        <taxon>Weeksellaceae</taxon>
        <taxon>Chryseobacterium group</taxon>
        <taxon>Kaistella</taxon>
    </lineage>
</organism>
<gene>
    <name evidence="3" type="ORF">IV494_02880</name>
</gene>
<comment type="caution">
    <text evidence="3">The sequence shown here is derived from an EMBL/GenBank/DDBJ whole genome shotgun (WGS) entry which is preliminary data.</text>
</comment>
<protein>
    <submittedName>
        <fullName evidence="3">SgcJ/EcaC family oxidoreductase</fullName>
    </submittedName>
</protein>
<dbReference type="NCBIfam" id="TIGR02246">
    <property type="entry name" value="SgcJ/EcaC family oxidoreductase"/>
    <property type="match status" value="1"/>
</dbReference>
<sequence>MKTTLLLLLALISYSGMTAQTSDADLKQIIQKQEDDWNKNDMKAFSNAFSEDATLINFLGMYWKGRETIINQFSQINECCIKPTSVKFELIDSKIINENAAVAHIKESLTAKNDYNVPGGIVKKGNVDHKYITTVLEKKDKIWKIISMQVTLISPPPKQ</sequence>
<accession>A0ABS0F8T6</accession>
<evidence type="ECO:0000256" key="1">
    <source>
        <dbReference type="SAM" id="SignalP"/>
    </source>
</evidence>
<name>A0ABS0F8T6_9FLAO</name>
<proteinExistence type="predicted"/>
<reference evidence="3 4" key="1">
    <citation type="submission" date="2020-11" db="EMBL/GenBank/DDBJ databases">
        <title>Kaistella gelatinilytica sp. nov., a flavobacterium isolated from Antarctic Soil.</title>
        <authorList>
            <person name="Li J."/>
        </authorList>
    </citation>
    <scope>NUCLEOTIDE SEQUENCE [LARGE SCALE GENOMIC DNA]</scope>
    <source>
        <strain evidence="3 4">G5-32</strain>
    </source>
</reference>
<dbReference type="Proteomes" id="UP000660070">
    <property type="component" value="Unassembled WGS sequence"/>
</dbReference>
<dbReference type="Pfam" id="PF13474">
    <property type="entry name" value="SnoaL_3"/>
    <property type="match status" value="1"/>
</dbReference>
<evidence type="ECO:0000313" key="3">
    <source>
        <dbReference type="EMBL" id="MBF8456115.1"/>
    </source>
</evidence>
<feature type="signal peptide" evidence="1">
    <location>
        <begin position="1"/>
        <end position="19"/>
    </location>
</feature>
<feature type="domain" description="SnoaL-like" evidence="2">
    <location>
        <begin position="35"/>
        <end position="149"/>
    </location>
</feature>
<dbReference type="RefSeq" id="WP_196078658.1">
    <property type="nucleotide sequence ID" value="NZ_JADPVI010000001.1"/>
</dbReference>
<dbReference type="Gene3D" id="3.10.450.50">
    <property type="match status" value="1"/>
</dbReference>
<keyword evidence="1" id="KW-0732">Signal</keyword>
<evidence type="ECO:0000259" key="2">
    <source>
        <dbReference type="Pfam" id="PF13474"/>
    </source>
</evidence>
<dbReference type="InterPro" id="IPR011944">
    <property type="entry name" value="Steroid_delta5-4_isomerase"/>
</dbReference>